<dbReference type="OrthoDB" id="5377287at2759"/>
<organism evidence="2 3">
    <name type="scientific">Imshaugia aleurites</name>
    <dbReference type="NCBI Taxonomy" id="172621"/>
    <lineage>
        <taxon>Eukaryota</taxon>
        <taxon>Fungi</taxon>
        <taxon>Dikarya</taxon>
        <taxon>Ascomycota</taxon>
        <taxon>Pezizomycotina</taxon>
        <taxon>Lecanoromycetes</taxon>
        <taxon>OSLEUM clade</taxon>
        <taxon>Lecanoromycetidae</taxon>
        <taxon>Lecanorales</taxon>
        <taxon>Lecanorineae</taxon>
        <taxon>Parmeliaceae</taxon>
        <taxon>Imshaugia</taxon>
    </lineage>
</organism>
<feature type="transmembrane region" description="Helical" evidence="1">
    <location>
        <begin position="86"/>
        <end position="107"/>
    </location>
</feature>
<keyword evidence="1" id="KW-1133">Transmembrane helix</keyword>
<accession>A0A8H3IY58</accession>
<keyword evidence="1" id="KW-0812">Transmembrane</keyword>
<name>A0A8H3IY58_9LECA</name>
<comment type="caution">
    <text evidence="2">The sequence shown here is derived from an EMBL/GenBank/DDBJ whole genome shotgun (WGS) entry which is preliminary data.</text>
</comment>
<dbReference type="AlphaFoldDB" id="A0A8H3IY58"/>
<evidence type="ECO:0000256" key="1">
    <source>
        <dbReference type="SAM" id="Phobius"/>
    </source>
</evidence>
<keyword evidence="1" id="KW-0472">Membrane</keyword>
<keyword evidence="3" id="KW-1185">Reference proteome</keyword>
<dbReference type="EMBL" id="CAJPDT010000070">
    <property type="protein sequence ID" value="CAF9933425.1"/>
    <property type="molecule type" value="Genomic_DNA"/>
</dbReference>
<gene>
    <name evidence="2" type="ORF">IMSHALPRED_009353</name>
</gene>
<feature type="transmembrane region" description="Helical" evidence="1">
    <location>
        <begin position="45"/>
        <end position="66"/>
    </location>
</feature>
<sequence>MGFRLIWDHADVIVSSILAYQRTSEYYANMSMRADGEFGSGPTVVITYGVFRLTFAIVADAVMGMAAEFAELLPNGFGEFVKEFALLMYLISLTVVIGTYTVLALAARVAVWITMVIVDNADLPRIVSGP</sequence>
<protein>
    <submittedName>
        <fullName evidence="2">Uncharacterized protein</fullName>
    </submittedName>
</protein>
<reference evidence="2" key="1">
    <citation type="submission" date="2021-03" db="EMBL/GenBank/DDBJ databases">
        <authorList>
            <person name="Tagirdzhanova G."/>
        </authorList>
    </citation>
    <scope>NUCLEOTIDE SEQUENCE</scope>
</reference>
<evidence type="ECO:0000313" key="2">
    <source>
        <dbReference type="EMBL" id="CAF9933425.1"/>
    </source>
</evidence>
<dbReference type="Proteomes" id="UP000664534">
    <property type="component" value="Unassembled WGS sequence"/>
</dbReference>
<evidence type="ECO:0000313" key="3">
    <source>
        <dbReference type="Proteomes" id="UP000664534"/>
    </source>
</evidence>
<proteinExistence type="predicted"/>